<dbReference type="SUPFAM" id="SSF47090">
    <property type="entry name" value="PGBD-like"/>
    <property type="match status" value="1"/>
</dbReference>
<keyword evidence="3" id="KW-0378">Hydrolase</keyword>
<proteinExistence type="predicted"/>
<dbReference type="Gene3D" id="2.60.40.150">
    <property type="entry name" value="C2 domain"/>
    <property type="match status" value="1"/>
</dbReference>
<evidence type="ECO:0000256" key="5">
    <source>
        <dbReference type="ARBA" id="ARBA00023008"/>
    </source>
</evidence>
<evidence type="ECO:0000256" key="2">
    <source>
        <dbReference type="ARBA" id="ARBA00022723"/>
    </source>
</evidence>
<dbReference type="SMART" id="SM00235">
    <property type="entry name" value="ZnMc"/>
    <property type="match status" value="1"/>
</dbReference>
<dbReference type="InterPro" id="IPR021190">
    <property type="entry name" value="Pept_M10A"/>
</dbReference>
<evidence type="ECO:0000313" key="10">
    <source>
        <dbReference type="Proteomes" id="UP001165060"/>
    </source>
</evidence>
<keyword evidence="6" id="KW-0482">Metalloprotease</keyword>
<feature type="region of interest" description="Disordered" evidence="7">
    <location>
        <begin position="1"/>
        <end position="20"/>
    </location>
</feature>
<accession>A0ABQ6NDG7</accession>
<dbReference type="Gene3D" id="3.40.390.10">
    <property type="entry name" value="Collagenase (Catalytic Domain)"/>
    <property type="match status" value="1"/>
</dbReference>
<dbReference type="SMART" id="SM00239">
    <property type="entry name" value="C2"/>
    <property type="match status" value="1"/>
</dbReference>
<dbReference type="InterPro" id="IPR002477">
    <property type="entry name" value="Peptidoglycan-bd-like"/>
</dbReference>
<dbReference type="PANTHER" id="PTHR11474:SF76">
    <property type="entry name" value="SHKT DOMAIN-CONTAINING PROTEIN"/>
    <property type="match status" value="1"/>
</dbReference>
<evidence type="ECO:0000256" key="4">
    <source>
        <dbReference type="ARBA" id="ARBA00022833"/>
    </source>
</evidence>
<keyword evidence="5" id="KW-0186">Copper</keyword>
<evidence type="ECO:0000313" key="9">
    <source>
        <dbReference type="EMBL" id="GMI58129.1"/>
    </source>
</evidence>
<dbReference type="Gene3D" id="1.10.101.10">
    <property type="entry name" value="PGBD-like superfamily/PGBD"/>
    <property type="match status" value="1"/>
</dbReference>
<dbReference type="Pfam" id="PF00264">
    <property type="entry name" value="Tyrosinase"/>
    <property type="match status" value="1"/>
</dbReference>
<dbReference type="InterPro" id="IPR035892">
    <property type="entry name" value="C2_domain_sf"/>
</dbReference>
<dbReference type="Proteomes" id="UP001165060">
    <property type="component" value="Unassembled WGS sequence"/>
</dbReference>
<dbReference type="InterPro" id="IPR002227">
    <property type="entry name" value="Tyrosinase_Cu-bd"/>
</dbReference>
<evidence type="ECO:0000256" key="7">
    <source>
        <dbReference type="SAM" id="MobiDB-lite"/>
    </source>
</evidence>
<dbReference type="PROSITE" id="PS00497">
    <property type="entry name" value="TYROSINASE_1"/>
    <property type="match status" value="1"/>
</dbReference>
<dbReference type="Pfam" id="PF00413">
    <property type="entry name" value="Peptidase_M10"/>
    <property type="match status" value="1"/>
</dbReference>
<dbReference type="PANTHER" id="PTHR11474">
    <property type="entry name" value="TYROSINASE FAMILY MEMBER"/>
    <property type="match status" value="1"/>
</dbReference>
<feature type="domain" description="C2" evidence="8">
    <location>
        <begin position="80"/>
        <end position="215"/>
    </location>
</feature>
<dbReference type="Pfam" id="PF01471">
    <property type="entry name" value="PG_binding_1"/>
    <property type="match status" value="1"/>
</dbReference>
<dbReference type="SUPFAM" id="SSF55486">
    <property type="entry name" value="Metalloproteases ('zincins'), catalytic domain"/>
    <property type="match status" value="1"/>
</dbReference>
<dbReference type="SUPFAM" id="SSF48056">
    <property type="entry name" value="Di-copper centre-containing domain"/>
    <property type="match status" value="1"/>
</dbReference>
<dbReference type="InterPro" id="IPR036366">
    <property type="entry name" value="PGBDSf"/>
</dbReference>
<feature type="compositionally biased region" description="Basic and acidic residues" evidence="7">
    <location>
        <begin position="254"/>
        <end position="266"/>
    </location>
</feature>
<dbReference type="InterPro" id="IPR001818">
    <property type="entry name" value="Pept_M10_metallopeptidase"/>
</dbReference>
<reference evidence="9 10" key="1">
    <citation type="journal article" date="2023" name="Commun. Biol.">
        <title>Genome analysis of Parmales, the sister group of diatoms, reveals the evolutionary specialization of diatoms from phago-mixotrophs to photoautotrophs.</title>
        <authorList>
            <person name="Ban H."/>
            <person name="Sato S."/>
            <person name="Yoshikawa S."/>
            <person name="Yamada K."/>
            <person name="Nakamura Y."/>
            <person name="Ichinomiya M."/>
            <person name="Sato N."/>
            <person name="Blanc-Mathieu R."/>
            <person name="Endo H."/>
            <person name="Kuwata A."/>
            <person name="Ogata H."/>
        </authorList>
    </citation>
    <scope>NUCLEOTIDE SEQUENCE [LARGE SCALE GENOMIC DNA]</scope>
</reference>
<dbReference type="CDD" id="cd00030">
    <property type="entry name" value="C2"/>
    <property type="match status" value="1"/>
</dbReference>
<dbReference type="PRINTS" id="PR00138">
    <property type="entry name" value="MATRIXIN"/>
</dbReference>
<feature type="region of interest" description="Disordered" evidence="7">
    <location>
        <begin position="234"/>
        <end position="266"/>
    </location>
</feature>
<dbReference type="InterPro" id="IPR036365">
    <property type="entry name" value="PGBD-like_sf"/>
</dbReference>
<dbReference type="InterPro" id="IPR000008">
    <property type="entry name" value="C2_dom"/>
</dbReference>
<gene>
    <name evidence="9" type="ORF">TeGR_g9962</name>
</gene>
<keyword evidence="1" id="KW-0645">Protease</keyword>
<dbReference type="InterPro" id="IPR050316">
    <property type="entry name" value="Tyrosinase/Hemocyanin"/>
</dbReference>
<name>A0ABQ6NDG7_9STRA</name>
<dbReference type="PRINTS" id="PR00092">
    <property type="entry name" value="TYROSINASE"/>
</dbReference>
<dbReference type="InterPro" id="IPR024079">
    <property type="entry name" value="MetalloPept_cat_dom_sf"/>
</dbReference>
<dbReference type="Gene3D" id="1.10.1280.10">
    <property type="entry name" value="Di-copper center containing domain from catechol oxidase"/>
    <property type="match status" value="1"/>
</dbReference>
<feature type="compositionally biased region" description="Basic and acidic residues" evidence="7">
    <location>
        <begin position="8"/>
        <end position="20"/>
    </location>
</feature>
<dbReference type="SUPFAM" id="SSF49562">
    <property type="entry name" value="C2 domain (Calcium/lipid-binding domain, CaLB)"/>
    <property type="match status" value="1"/>
</dbReference>
<evidence type="ECO:0000256" key="3">
    <source>
        <dbReference type="ARBA" id="ARBA00022801"/>
    </source>
</evidence>
<evidence type="ECO:0000256" key="1">
    <source>
        <dbReference type="ARBA" id="ARBA00022670"/>
    </source>
</evidence>
<evidence type="ECO:0000259" key="8">
    <source>
        <dbReference type="PROSITE" id="PS50004"/>
    </source>
</evidence>
<keyword evidence="2" id="KW-0479">Metal-binding</keyword>
<comment type="caution">
    <text evidence="9">The sequence shown here is derived from an EMBL/GenBank/DDBJ whole genome shotgun (WGS) entry which is preliminary data.</text>
</comment>
<dbReference type="Pfam" id="PF00168">
    <property type="entry name" value="C2"/>
    <property type="match status" value="1"/>
</dbReference>
<evidence type="ECO:0000256" key="6">
    <source>
        <dbReference type="ARBA" id="ARBA00023049"/>
    </source>
</evidence>
<keyword evidence="4" id="KW-0862">Zinc</keyword>
<dbReference type="InterPro" id="IPR006026">
    <property type="entry name" value="Peptidase_Metallo"/>
</dbReference>
<protein>
    <recommendedName>
        <fullName evidence="8">C2 domain-containing protein</fullName>
    </recommendedName>
</protein>
<sequence>MGSGNTKPGEHSTVEGDDTKNEVRKHMNDLKQLDSAIQNNILLELDRKMKEMMSEHETIHRDSEGNTVGMVRVEKISENKLHKVPAAETKPERMKRQLHRLTVKIHTARGLANTDRATGDPYVVAYIGKESEFKMMTTTVRNNVLSPFFGEDLMFHVDQVGVTDLETLETIYVEVWDQDGRVANPVEGGRDDFLGGCTIPVLTAPSTSESFKLTGGASTKDSYIELSFTKKRENDDAHKRRASNRASSTGDLHAAAEKKTDDGTALRENIDKMDPADAERFCAAVLRMMTEKGPDGKSEYFRLAGYHGWPEDFCAHRQEVFPAWHRAYLLDFEQALQKADVAAGGDGKIGLPYWDWQEFEVIPPIIRKHFSEIPAAFKEEIIAAGGDDFANRGYDLHSDSVIRRNLRGAKLTQKVNGVLSEPLHWRAASTRWGGGFSVETPHNDVHVATGFPMSTVKFAAFHPIFFLHHCNVDRIYEGYIDEQPDSRKEFEETQRALAEQGEENRYEKPLEPFKHPFTNETMMSADTFKIQGLGYKFDEFPARTENPTNRMTAPPVMCQFENVDPVQIKPKSYMLHVYVHKAEDVSKFVAPIEAYDVANEDDPHYAGMGSVFGGKPGECANCTESKPISILVDIGKTMTALGLKRNQVALKVVTVDQDGVVATLEQLIADGVPLTPPRIVGPIFDGEAGAETMAESDVMAMQSWLARMGYYDGAVDGKIASAEGAVTAFQTFTGLTTDGVVGPKTIKAMTQTRNDSHADVGAGEEVLNYAKGDAVKYWIGSSPGYMNRKRMVEEAKNCFSQWAKVTGVDFEHTESKDEAGVKIQWKDHSQANASRFDGPGGMLADADKDRVDFDAAERWVLQGVTSAPGTFYFQPVLLHEIGHVLGFGHTSPVDGVVAVMDPFYVKNRTKLMKADRERAMKAFGVEA</sequence>
<keyword evidence="10" id="KW-1185">Reference proteome</keyword>
<dbReference type="PROSITE" id="PS50004">
    <property type="entry name" value="C2"/>
    <property type="match status" value="1"/>
</dbReference>
<dbReference type="InterPro" id="IPR008922">
    <property type="entry name" value="Di-copper_centre_dom_sf"/>
</dbReference>
<dbReference type="EMBL" id="BRYB01006459">
    <property type="protein sequence ID" value="GMI58129.1"/>
    <property type="molecule type" value="Genomic_DNA"/>
</dbReference>
<organism evidence="9 10">
    <name type="scientific">Tetraparma gracilis</name>
    <dbReference type="NCBI Taxonomy" id="2962635"/>
    <lineage>
        <taxon>Eukaryota</taxon>
        <taxon>Sar</taxon>
        <taxon>Stramenopiles</taxon>
        <taxon>Ochrophyta</taxon>
        <taxon>Bolidophyceae</taxon>
        <taxon>Parmales</taxon>
        <taxon>Triparmaceae</taxon>
        <taxon>Tetraparma</taxon>
    </lineage>
</organism>